<reference evidence="1" key="1">
    <citation type="submission" date="2023-01" db="EMBL/GenBank/DDBJ databases">
        <authorList>
            <person name="Van Ghelder C."/>
            <person name="Rancurel C."/>
        </authorList>
    </citation>
    <scope>NUCLEOTIDE SEQUENCE</scope>
    <source>
        <strain evidence="1">CNCM I-4278</strain>
    </source>
</reference>
<dbReference type="AlphaFoldDB" id="A0A9W4U5R0"/>
<gene>
    <name evidence="1" type="ORF">PDIGIT_LOCUS1895</name>
</gene>
<evidence type="ECO:0000313" key="1">
    <source>
        <dbReference type="EMBL" id="CAI6275414.1"/>
    </source>
</evidence>
<dbReference type="EMBL" id="CAOQHR010000001">
    <property type="protein sequence ID" value="CAI6275414.1"/>
    <property type="molecule type" value="Genomic_DNA"/>
</dbReference>
<keyword evidence="2" id="KW-1185">Reference proteome</keyword>
<dbReference type="OrthoDB" id="5391496at2759"/>
<name>A0A9W4U5R0_9PLEO</name>
<comment type="caution">
    <text evidence="1">The sequence shown here is derived from an EMBL/GenBank/DDBJ whole genome shotgun (WGS) entry which is preliminary data.</text>
</comment>
<protein>
    <submittedName>
        <fullName evidence="1">Uncharacterized protein</fullName>
    </submittedName>
</protein>
<sequence length="284" mass="30945">MYLRYSAICPLPVDPAFGPSVMARGFPSPPTVIYPPLSLPTLLNRILTHQAGPAFITTTLVVCSTRHAFLQRLLSHLEQPEGGGQSDEQGRITLEHLIIPTLRNLATARHVHVTYCASVQALLAYLSTYSGAAEEEAASHPSMTNERVVLVNPLALHAGTVSYSAQGLSRTFAAAVEAATRLDVSLVLAECDQIPTTGESSQQEDDMDVITQRNEELPHTDSNVHLVSDPWEQEVSVLSASMNKFGSGSERPWAGRTVKVKRIAARWFEFQGWKDTGNRGAQNS</sequence>
<proteinExistence type="predicted"/>
<organism evidence="1 2">
    <name type="scientific">Periconia digitata</name>
    <dbReference type="NCBI Taxonomy" id="1303443"/>
    <lineage>
        <taxon>Eukaryota</taxon>
        <taxon>Fungi</taxon>
        <taxon>Dikarya</taxon>
        <taxon>Ascomycota</taxon>
        <taxon>Pezizomycotina</taxon>
        <taxon>Dothideomycetes</taxon>
        <taxon>Pleosporomycetidae</taxon>
        <taxon>Pleosporales</taxon>
        <taxon>Massarineae</taxon>
        <taxon>Periconiaceae</taxon>
        <taxon>Periconia</taxon>
    </lineage>
</organism>
<evidence type="ECO:0000313" key="2">
    <source>
        <dbReference type="Proteomes" id="UP001152607"/>
    </source>
</evidence>
<accession>A0A9W4U5R0</accession>
<dbReference type="Proteomes" id="UP001152607">
    <property type="component" value="Unassembled WGS sequence"/>
</dbReference>